<keyword evidence="2" id="KW-1185">Reference proteome</keyword>
<name>G6E861_9SPHN</name>
<evidence type="ECO:0000313" key="1">
    <source>
        <dbReference type="EMBL" id="EHJ62401.1"/>
    </source>
</evidence>
<dbReference type="AlphaFoldDB" id="G6E861"/>
<proteinExistence type="predicted"/>
<accession>G6E861</accession>
<comment type="caution">
    <text evidence="1">The sequence shown here is derived from an EMBL/GenBank/DDBJ whole genome shotgun (WGS) entry which is preliminary data.</text>
</comment>
<dbReference type="Proteomes" id="UP000004030">
    <property type="component" value="Unassembled WGS sequence"/>
</dbReference>
<evidence type="ECO:0000313" key="2">
    <source>
        <dbReference type="Proteomes" id="UP000004030"/>
    </source>
</evidence>
<protein>
    <submittedName>
        <fullName evidence="1">Uncharacterized protein</fullName>
    </submittedName>
</protein>
<dbReference type="EMBL" id="AGFM01000008">
    <property type="protein sequence ID" value="EHJ62401.1"/>
    <property type="molecule type" value="Genomic_DNA"/>
</dbReference>
<reference evidence="1 2" key="1">
    <citation type="journal article" date="2012" name="J. Bacteriol.">
        <title>Genome sequence of benzo(a)pyrene-degrading bacterium Novosphingobium pentaromativorans US6-1.</title>
        <authorList>
            <person name="Luo Y.R."/>
            <person name="Kang S.G."/>
            <person name="Kim S.J."/>
            <person name="Kim M.R."/>
            <person name="Li N."/>
            <person name="Lee J.H."/>
            <person name="Kwon K.K."/>
        </authorList>
    </citation>
    <scope>NUCLEOTIDE SEQUENCE [LARGE SCALE GENOMIC DNA]</scope>
    <source>
        <strain evidence="1 2">US6-1</strain>
    </source>
</reference>
<sequence length="37" mass="3827">MLGGNVAGFDDRFGACNISPVTLHDTITSIAVVHLQG</sequence>
<gene>
    <name evidence="1" type="ORF">NSU_0532</name>
</gene>
<organism evidence="1 2">
    <name type="scientific">Novosphingobium pentaromativorans US6-1</name>
    <dbReference type="NCBI Taxonomy" id="1088721"/>
    <lineage>
        <taxon>Bacteria</taxon>
        <taxon>Pseudomonadati</taxon>
        <taxon>Pseudomonadota</taxon>
        <taxon>Alphaproteobacteria</taxon>
        <taxon>Sphingomonadales</taxon>
        <taxon>Sphingomonadaceae</taxon>
        <taxon>Novosphingobium</taxon>
    </lineage>
</organism>